<dbReference type="InterPro" id="IPR050209">
    <property type="entry name" value="Rab_GTPases_membrane_traffic"/>
</dbReference>
<dbReference type="SMART" id="SM00175">
    <property type="entry name" value="RAB"/>
    <property type="match status" value="1"/>
</dbReference>
<dbReference type="FunFam" id="3.40.50.300:FF:001447">
    <property type="entry name" value="Ras-related protein Rab-1B"/>
    <property type="match status" value="1"/>
</dbReference>
<comment type="similarity">
    <text evidence="1">Belongs to the small GTPase superfamily. Rab family.</text>
</comment>
<dbReference type="SUPFAM" id="SSF52540">
    <property type="entry name" value="P-loop containing nucleoside triphosphate hydrolases"/>
    <property type="match status" value="1"/>
</dbReference>
<dbReference type="Pfam" id="PF00071">
    <property type="entry name" value="Ras"/>
    <property type="match status" value="1"/>
</dbReference>
<protein>
    <submittedName>
        <fullName evidence="2">Ras-related protein Rab-11A</fullName>
    </submittedName>
</protein>
<gene>
    <name evidence="2" type="ORF">CTheo_7122</name>
</gene>
<dbReference type="InterPro" id="IPR001806">
    <property type="entry name" value="Small_GTPase"/>
</dbReference>
<dbReference type="PROSITE" id="PS51421">
    <property type="entry name" value="RAS"/>
    <property type="match status" value="1"/>
</dbReference>
<reference evidence="2 3" key="1">
    <citation type="journal article" date="2019" name="Fungal Biol. Biotechnol.">
        <title>Draft genome sequence of fastidious pathogen Ceratobasidium theobromae, which causes vascular-streak dieback in Theobroma cacao.</title>
        <authorList>
            <person name="Ali S.S."/>
            <person name="Asman A."/>
            <person name="Shao J."/>
            <person name="Firmansyah A.P."/>
            <person name="Susilo A.W."/>
            <person name="Rosmana A."/>
            <person name="McMahon P."/>
            <person name="Junaid M."/>
            <person name="Guest D."/>
            <person name="Kheng T.Y."/>
            <person name="Meinhardt L.W."/>
            <person name="Bailey B.A."/>
        </authorList>
    </citation>
    <scope>NUCLEOTIDE SEQUENCE [LARGE SCALE GENOMIC DNA]</scope>
    <source>
        <strain evidence="2 3">CT2</strain>
    </source>
</reference>
<keyword evidence="3" id="KW-1185">Reference proteome</keyword>
<organism evidence="2 3">
    <name type="scientific">Ceratobasidium theobromae</name>
    <dbReference type="NCBI Taxonomy" id="1582974"/>
    <lineage>
        <taxon>Eukaryota</taxon>
        <taxon>Fungi</taxon>
        <taxon>Dikarya</taxon>
        <taxon>Basidiomycota</taxon>
        <taxon>Agaricomycotina</taxon>
        <taxon>Agaricomycetes</taxon>
        <taxon>Cantharellales</taxon>
        <taxon>Ceratobasidiaceae</taxon>
        <taxon>Ceratobasidium</taxon>
    </lineage>
</organism>
<evidence type="ECO:0000256" key="1">
    <source>
        <dbReference type="ARBA" id="ARBA00006270"/>
    </source>
</evidence>
<dbReference type="GO" id="GO:0003924">
    <property type="term" value="F:GTPase activity"/>
    <property type="evidence" value="ECO:0007669"/>
    <property type="project" value="InterPro"/>
</dbReference>
<dbReference type="InterPro" id="IPR027417">
    <property type="entry name" value="P-loop_NTPase"/>
</dbReference>
<dbReference type="PRINTS" id="PR00449">
    <property type="entry name" value="RASTRNSFRMNG"/>
</dbReference>
<dbReference type="SMART" id="SM00174">
    <property type="entry name" value="RHO"/>
    <property type="match status" value="1"/>
</dbReference>
<dbReference type="EMBL" id="SSOP01000271">
    <property type="protein sequence ID" value="KAB5589428.1"/>
    <property type="molecule type" value="Genomic_DNA"/>
</dbReference>
<dbReference type="Gene3D" id="3.40.50.300">
    <property type="entry name" value="P-loop containing nucleotide triphosphate hydrolases"/>
    <property type="match status" value="2"/>
</dbReference>
<dbReference type="GO" id="GO:0005525">
    <property type="term" value="F:GTP binding"/>
    <property type="evidence" value="ECO:0007669"/>
    <property type="project" value="InterPro"/>
</dbReference>
<dbReference type="InterPro" id="IPR005225">
    <property type="entry name" value="Small_GTP-bd"/>
</dbReference>
<proteinExistence type="inferred from homology"/>
<evidence type="ECO:0000313" key="3">
    <source>
        <dbReference type="Proteomes" id="UP000383932"/>
    </source>
</evidence>
<comment type="caution">
    <text evidence="2">The sequence shown here is derived from an EMBL/GenBank/DDBJ whole genome shotgun (WGS) entry which is preliminary data.</text>
</comment>
<accession>A0A5N5QDA5</accession>
<name>A0A5N5QDA5_9AGAM</name>
<dbReference type="AlphaFoldDB" id="A0A5N5QDA5"/>
<dbReference type="NCBIfam" id="TIGR00231">
    <property type="entry name" value="small_GTP"/>
    <property type="match status" value="1"/>
</dbReference>
<sequence length="178" mass="19594">MAENSGYVYEYLFKLVLIGDSGAGKSNLTSRFVHNEYNAASKPTMGVEFATRSINVDGKTVKTQLWDTAGQERYRAIISACYRGAVGALILKELRDHTESGIVAMLVGNKSDLEHLRKVPTEEAKAFAVEHGLLFTETSAMDASNVEAVFQNISTEVARRLWGQVIQAVPENEDPEHS</sequence>
<dbReference type="PROSITE" id="PS51419">
    <property type="entry name" value="RAB"/>
    <property type="match status" value="1"/>
</dbReference>
<dbReference type="Proteomes" id="UP000383932">
    <property type="component" value="Unassembled WGS sequence"/>
</dbReference>
<evidence type="ECO:0000313" key="2">
    <source>
        <dbReference type="EMBL" id="KAB5589428.1"/>
    </source>
</evidence>
<dbReference type="PANTHER" id="PTHR47979">
    <property type="entry name" value="DRAB11-RELATED"/>
    <property type="match status" value="1"/>
</dbReference>
<dbReference type="OrthoDB" id="9989112at2759"/>
<dbReference type="SMART" id="SM00173">
    <property type="entry name" value="RAS"/>
    <property type="match status" value="1"/>
</dbReference>